<dbReference type="KEGG" id="elux:BTN50_0718"/>
<dbReference type="EMBL" id="CP020660">
    <property type="protein sequence ID" value="ATF09233.1"/>
    <property type="molecule type" value="Genomic_DNA"/>
</dbReference>
<reference evidence="2" key="1">
    <citation type="submission" date="2017-04" db="EMBL/GenBank/DDBJ databases">
        <title>Genome evolution of the luminous symbionts of deep sea anglerfish.</title>
        <authorList>
            <person name="Hendry T.A."/>
        </authorList>
    </citation>
    <scope>NUCLEOTIDE SEQUENCE [LARGE SCALE GENOMIC DNA]</scope>
</reference>
<evidence type="ECO:0000313" key="2">
    <source>
        <dbReference type="Proteomes" id="UP000218160"/>
    </source>
</evidence>
<evidence type="ECO:0000313" key="1">
    <source>
        <dbReference type="EMBL" id="ATF09233.1"/>
    </source>
</evidence>
<organism evidence="1 2">
    <name type="scientific">Candidatus Enterovibrio altilux</name>
    <dbReference type="NCBI Taxonomy" id="1927128"/>
    <lineage>
        <taxon>Bacteria</taxon>
        <taxon>Pseudomonadati</taxon>
        <taxon>Pseudomonadota</taxon>
        <taxon>Gammaproteobacteria</taxon>
        <taxon>Vibrionales</taxon>
        <taxon>Vibrionaceae</taxon>
        <taxon>Enterovibrio</taxon>
    </lineage>
</organism>
<protein>
    <recommendedName>
        <fullName evidence="3">Mobile element protein</fullName>
    </recommendedName>
</protein>
<dbReference type="Proteomes" id="UP000218160">
    <property type="component" value="Chromosome 1"/>
</dbReference>
<keyword evidence="2" id="KW-1185">Reference proteome</keyword>
<gene>
    <name evidence="1" type="ORF">BTN50_0718</name>
</gene>
<sequence length="41" mass="4572">MLSLFMHEQTSQNGNVMFKTKNEGSIQHLAIDFTGSKSTGR</sequence>
<evidence type="ECO:0008006" key="3">
    <source>
        <dbReference type="Google" id="ProtNLM"/>
    </source>
</evidence>
<accession>A0A291B8C2</accession>
<dbReference type="AlphaFoldDB" id="A0A291B8C2"/>
<proteinExistence type="predicted"/>
<name>A0A291B8C2_9GAMM</name>